<dbReference type="InterPro" id="IPR036691">
    <property type="entry name" value="Endo/exonu/phosph_ase_sf"/>
</dbReference>
<keyword evidence="2" id="KW-1185">Reference proteome</keyword>
<sequence length="355" mass="41290">MKIVVVGPFVILVMETKCSNVSKATSMIRRLGDYSCFVVPSISLAGGMWLIWESFVTVEVLNLDSWFIHCKIELMLNGINESFVLSCVYGNPNFSVWHIQWSVFSLLKPQNDVKWLVMGDFNEVLNLAEKQGGRPFNYLKAMPFRDMVDGCELIDLGFMGNTFTWKNKQKGCRRILERIDRSLANAAWMLRFVNTKVYHEMATSSDHKFLIIKVDNVHVRLSRPFRFEAMWLQDSGCSEQVRLAFNVDTVGSPSFTLYNKLKHCQQNLQWWNKHIFCQLENRFKDIQQELQGVQDSIIASADPSDELIVEKQRLMQEHNVLLVQQATHWGQKSCSEWYKFGDLNTKFFHTMVKCR</sequence>
<gene>
    <name evidence="1" type="ORF">IFM89_008664</name>
</gene>
<dbReference type="OrthoDB" id="1113909at2759"/>
<comment type="caution">
    <text evidence="1">The sequence shown here is derived from an EMBL/GenBank/DDBJ whole genome shotgun (WGS) entry which is preliminary data.</text>
</comment>
<name>A0A835GYK2_9MAGN</name>
<dbReference type="SUPFAM" id="SSF56219">
    <property type="entry name" value="DNase I-like"/>
    <property type="match status" value="1"/>
</dbReference>
<protein>
    <submittedName>
        <fullName evidence="1">Uncharacterized protein</fullName>
    </submittedName>
</protein>
<dbReference type="EMBL" id="JADFTS010000009">
    <property type="protein sequence ID" value="KAF9588252.1"/>
    <property type="molecule type" value="Genomic_DNA"/>
</dbReference>
<accession>A0A835GYK2</accession>
<dbReference type="AlphaFoldDB" id="A0A835GYK2"/>
<organism evidence="1 2">
    <name type="scientific">Coptis chinensis</name>
    <dbReference type="NCBI Taxonomy" id="261450"/>
    <lineage>
        <taxon>Eukaryota</taxon>
        <taxon>Viridiplantae</taxon>
        <taxon>Streptophyta</taxon>
        <taxon>Embryophyta</taxon>
        <taxon>Tracheophyta</taxon>
        <taxon>Spermatophyta</taxon>
        <taxon>Magnoliopsida</taxon>
        <taxon>Ranunculales</taxon>
        <taxon>Ranunculaceae</taxon>
        <taxon>Coptidoideae</taxon>
        <taxon>Coptis</taxon>
    </lineage>
</organism>
<dbReference type="PANTHER" id="PTHR33710">
    <property type="entry name" value="BNAC02G09200D PROTEIN"/>
    <property type="match status" value="1"/>
</dbReference>
<dbReference type="Proteomes" id="UP000631114">
    <property type="component" value="Unassembled WGS sequence"/>
</dbReference>
<evidence type="ECO:0000313" key="2">
    <source>
        <dbReference type="Proteomes" id="UP000631114"/>
    </source>
</evidence>
<proteinExistence type="predicted"/>
<dbReference type="PANTHER" id="PTHR33710:SF62">
    <property type="entry name" value="DUF4283 DOMAIN PROTEIN"/>
    <property type="match status" value="1"/>
</dbReference>
<dbReference type="Gene3D" id="3.60.10.10">
    <property type="entry name" value="Endonuclease/exonuclease/phosphatase"/>
    <property type="match status" value="1"/>
</dbReference>
<evidence type="ECO:0000313" key="1">
    <source>
        <dbReference type="EMBL" id="KAF9588252.1"/>
    </source>
</evidence>
<reference evidence="1 2" key="1">
    <citation type="submission" date="2020-10" db="EMBL/GenBank/DDBJ databases">
        <title>The Coptis chinensis genome and diversification of protoberbering-type alkaloids.</title>
        <authorList>
            <person name="Wang B."/>
            <person name="Shu S."/>
            <person name="Song C."/>
            <person name="Liu Y."/>
        </authorList>
    </citation>
    <scope>NUCLEOTIDE SEQUENCE [LARGE SCALE GENOMIC DNA]</scope>
    <source>
        <strain evidence="1">HL-2020</strain>
        <tissue evidence="1">Leaf</tissue>
    </source>
</reference>